<dbReference type="InterPro" id="IPR047798">
    <property type="entry name" value="BPSS1780-like"/>
</dbReference>
<feature type="transmembrane region" description="Helical" evidence="2">
    <location>
        <begin position="202"/>
        <end position="228"/>
    </location>
</feature>
<dbReference type="OrthoDB" id="5298483at2"/>
<feature type="transmembrane region" description="Helical" evidence="2">
    <location>
        <begin position="100"/>
        <end position="120"/>
    </location>
</feature>
<accession>A0A246J4Y9</accession>
<dbReference type="RefSeq" id="WP_088386425.1">
    <property type="nucleotide sequence ID" value="NZ_NIOF01000009.1"/>
</dbReference>
<comment type="caution">
    <text evidence="3">The sequence shown here is derived from an EMBL/GenBank/DDBJ whole genome shotgun (WGS) entry which is preliminary data.</text>
</comment>
<dbReference type="Proteomes" id="UP000197468">
    <property type="component" value="Unassembled WGS sequence"/>
</dbReference>
<evidence type="ECO:0000313" key="3">
    <source>
        <dbReference type="EMBL" id="OWQ87643.1"/>
    </source>
</evidence>
<reference evidence="3 4" key="1">
    <citation type="journal article" date="2008" name="Int. J. Syst. Evol. Microbiol.">
        <title>Description of Roseateles aquatilis sp. nov. and Roseateles terrae sp. nov., in the class Betaproteobacteria, and emended description of the genus Roseateles.</title>
        <authorList>
            <person name="Gomila M."/>
            <person name="Bowien B."/>
            <person name="Falsen E."/>
            <person name="Moore E.R."/>
            <person name="Lalucat J."/>
        </authorList>
    </citation>
    <scope>NUCLEOTIDE SEQUENCE [LARGE SCALE GENOMIC DNA]</scope>
    <source>
        <strain evidence="3 4">CCUG 48205</strain>
    </source>
</reference>
<keyword evidence="2" id="KW-0472">Membrane</keyword>
<keyword evidence="2" id="KW-0812">Transmembrane</keyword>
<dbReference type="AlphaFoldDB" id="A0A246J4Y9"/>
<feature type="transmembrane region" description="Helical" evidence="2">
    <location>
        <begin position="28"/>
        <end position="45"/>
    </location>
</feature>
<proteinExistence type="predicted"/>
<gene>
    <name evidence="3" type="ORF">CDN99_18840</name>
</gene>
<protein>
    <recommendedName>
        <fullName evidence="5">DUF2189 domain-containing protein</fullName>
    </recommendedName>
</protein>
<name>A0A246J4Y9_9BURK</name>
<keyword evidence="4" id="KW-1185">Reference proteome</keyword>
<feature type="transmembrane region" description="Helical" evidence="2">
    <location>
        <begin position="234"/>
        <end position="257"/>
    </location>
</feature>
<organism evidence="3 4">
    <name type="scientific">Roseateles aquatilis</name>
    <dbReference type="NCBI Taxonomy" id="431061"/>
    <lineage>
        <taxon>Bacteria</taxon>
        <taxon>Pseudomonadati</taxon>
        <taxon>Pseudomonadota</taxon>
        <taxon>Betaproteobacteria</taxon>
        <taxon>Burkholderiales</taxon>
        <taxon>Sphaerotilaceae</taxon>
        <taxon>Roseateles</taxon>
    </lineage>
</organism>
<dbReference type="NCBIfam" id="NF041043">
    <property type="entry name" value="BPSS1780_fam"/>
    <property type="match status" value="1"/>
</dbReference>
<feature type="region of interest" description="Disordered" evidence="1">
    <location>
        <begin position="275"/>
        <end position="297"/>
    </location>
</feature>
<evidence type="ECO:0008006" key="5">
    <source>
        <dbReference type="Google" id="ProtNLM"/>
    </source>
</evidence>
<dbReference type="EMBL" id="NIOF01000009">
    <property type="protein sequence ID" value="OWQ87643.1"/>
    <property type="molecule type" value="Genomic_DNA"/>
</dbReference>
<sequence>MILHLQTVPPRNGLLWVRHGLKVLRRKPIALIGLFAVFLLISSVLQLVPLLGQLVVLSALPLVSLAFMLASHQVLQSHTPTAAVFAQPLQLTKERRRAQLLLGLLYAASTIAVMFIAHWLDGGALVRAVEQIANASNKGDTKAMEATMGDPSLTSGLALRLALTGLISIPFWHAPALIHWGGQGVLQALFSSTLGVWRNKGAFALSGLAWVGLTLGTTMVLTVVGLLLGLAGLLPYLLVPLGMILTTAFYCSLYFTFIDCFMFGAPRDLPLPVYPAAPANEPPRDPPQDPPAPSAGA</sequence>
<evidence type="ECO:0000313" key="4">
    <source>
        <dbReference type="Proteomes" id="UP000197468"/>
    </source>
</evidence>
<feature type="transmembrane region" description="Helical" evidence="2">
    <location>
        <begin position="51"/>
        <end position="70"/>
    </location>
</feature>
<keyword evidence="2" id="KW-1133">Transmembrane helix</keyword>
<evidence type="ECO:0000256" key="1">
    <source>
        <dbReference type="SAM" id="MobiDB-lite"/>
    </source>
</evidence>
<feature type="compositionally biased region" description="Pro residues" evidence="1">
    <location>
        <begin position="288"/>
        <end position="297"/>
    </location>
</feature>
<evidence type="ECO:0000256" key="2">
    <source>
        <dbReference type="SAM" id="Phobius"/>
    </source>
</evidence>